<dbReference type="Proteomes" id="UP000034090">
    <property type="component" value="Unassembled WGS sequence"/>
</dbReference>
<evidence type="ECO:0000313" key="3">
    <source>
        <dbReference type="Proteomes" id="UP000034090"/>
    </source>
</evidence>
<protein>
    <submittedName>
        <fullName evidence="2">Uncharacterized protein</fullName>
    </submittedName>
</protein>
<evidence type="ECO:0000256" key="1">
    <source>
        <dbReference type="SAM" id="Phobius"/>
    </source>
</evidence>
<sequence>MMRKFFTASYLVFSLGLIIYLVVYPGIKFPDPPPNSTLSVEPGDSETPYRRAYFTDYNRSEVIEHYRKQFDYLPILRLNYPPEDAQTIIRDRTRSVYLEELTHPFRESIFINGFIPSSAKDDIWYKGRHYEQKITVRFVPSMIVRRILINVITLVLGWMIVNEWVYFVKNSLWIFR</sequence>
<dbReference type="AlphaFoldDB" id="A0A0G1FQ81"/>
<accession>A0A0G1FQ81</accession>
<dbReference type="EMBL" id="LCFQ01000013">
    <property type="protein sequence ID" value="KKS97181.1"/>
    <property type="molecule type" value="Genomic_DNA"/>
</dbReference>
<organism evidence="2 3">
    <name type="scientific">Candidatus Woesebacteria bacterium GW2011_GWB1_43_14</name>
    <dbReference type="NCBI Taxonomy" id="1618578"/>
    <lineage>
        <taxon>Bacteria</taxon>
        <taxon>Candidatus Woeseibacteriota</taxon>
    </lineage>
</organism>
<gene>
    <name evidence="2" type="ORF">UV74_C0013G0303</name>
</gene>
<dbReference type="STRING" id="1618578.UV74_C0013G0303"/>
<keyword evidence="1" id="KW-0472">Membrane</keyword>
<keyword evidence="1" id="KW-1133">Transmembrane helix</keyword>
<evidence type="ECO:0000313" key="2">
    <source>
        <dbReference type="EMBL" id="KKS97181.1"/>
    </source>
</evidence>
<keyword evidence="1" id="KW-0812">Transmembrane</keyword>
<feature type="transmembrane region" description="Helical" evidence="1">
    <location>
        <begin position="147"/>
        <end position="167"/>
    </location>
</feature>
<name>A0A0G1FQ81_9BACT</name>
<reference evidence="2 3" key="1">
    <citation type="journal article" date="2015" name="Nature">
        <title>rRNA introns, odd ribosomes, and small enigmatic genomes across a large radiation of phyla.</title>
        <authorList>
            <person name="Brown C.T."/>
            <person name="Hug L.A."/>
            <person name="Thomas B.C."/>
            <person name="Sharon I."/>
            <person name="Castelle C.J."/>
            <person name="Singh A."/>
            <person name="Wilkins M.J."/>
            <person name="Williams K.H."/>
            <person name="Banfield J.F."/>
        </authorList>
    </citation>
    <scope>NUCLEOTIDE SEQUENCE [LARGE SCALE GENOMIC DNA]</scope>
</reference>
<comment type="caution">
    <text evidence="2">The sequence shown here is derived from an EMBL/GenBank/DDBJ whole genome shotgun (WGS) entry which is preliminary data.</text>
</comment>
<feature type="transmembrane region" description="Helical" evidence="1">
    <location>
        <begin position="6"/>
        <end position="27"/>
    </location>
</feature>
<proteinExistence type="predicted"/>